<protein>
    <recommendedName>
        <fullName evidence="3">DUF5655 domain-containing protein</fullName>
    </recommendedName>
</protein>
<accession>A0ABP7P8I3</accession>
<dbReference type="EMBL" id="BAABAK010000005">
    <property type="protein sequence ID" value="GAA3961510.1"/>
    <property type="molecule type" value="Genomic_DNA"/>
</dbReference>
<evidence type="ECO:0000313" key="2">
    <source>
        <dbReference type="Proteomes" id="UP001501081"/>
    </source>
</evidence>
<evidence type="ECO:0000313" key="1">
    <source>
        <dbReference type="EMBL" id="GAA3961510.1"/>
    </source>
</evidence>
<keyword evidence="2" id="KW-1185">Reference proteome</keyword>
<dbReference type="Proteomes" id="UP001501081">
    <property type="component" value="Unassembled WGS sequence"/>
</dbReference>
<organism evidence="1 2">
    <name type="scientific">Pedobacter ginsengiterrae</name>
    <dbReference type="NCBI Taxonomy" id="871696"/>
    <lineage>
        <taxon>Bacteria</taxon>
        <taxon>Pseudomonadati</taxon>
        <taxon>Bacteroidota</taxon>
        <taxon>Sphingobacteriia</taxon>
        <taxon>Sphingobacteriales</taxon>
        <taxon>Sphingobacteriaceae</taxon>
        <taxon>Pedobacter</taxon>
    </lineage>
</organism>
<evidence type="ECO:0008006" key="3">
    <source>
        <dbReference type="Google" id="ProtNLM"/>
    </source>
</evidence>
<name>A0ABP7P8I3_9SPHI</name>
<sequence length="121" mass="14249">MAEMQLAGFLKGKTEYTLELFRFFIEEFSKIGYIELHPLKSMIAIESNHKIAYITQLGKNFIHVVFPFNQAFNDNFCFIKIAQVPGTNQYNHHLRIYFKKDINIEVMSFMEMAMLNNNITI</sequence>
<comment type="caution">
    <text evidence="1">The sequence shown here is derived from an EMBL/GenBank/DDBJ whole genome shotgun (WGS) entry which is preliminary data.</text>
</comment>
<proteinExistence type="predicted"/>
<gene>
    <name evidence="1" type="ORF">GCM10022246_13430</name>
</gene>
<reference evidence="2" key="1">
    <citation type="journal article" date="2019" name="Int. J. Syst. Evol. Microbiol.">
        <title>The Global Catalogue of Microorganisms (GCM) 10K type strain sequencing project: providing services to taxonomists for standard genome sequencing and annotation.</title>
        <authorList>
            <consortium name="The Broad Institute Genomics Platform"/>
            <consortium name="The Broad Institute Genome Sequencing Center for Infectious Disease"/>
            <person name="Wu L."/>
            <person name="Ma J."/>
        </authorList>
    </citation>
    <scope>NUCLEOTIDE SEQUENCE [LARGE SCALE GENOMIC DNA]</scope>
    <source>
        <strain evidence="2">JCM 17338</strain>
    </source>
</reference>